<evidence type="ECO:0000256" key="2">
    <source>
        <dbReference type="ARBA" id="ARBA00022692"/>
    </source>
</evidence>
<comment type="subcellular location">
    <subcellularLocation>
        <location evidence="1">Membrane</location>
    </subcellularLocation>
</comment>
<accession>A0A072NY47</accession>
<feature type="transmembrane region" description="Helical" evidence="5">
    <location>
        <begin position="15"/>
        <end position="40"/>
    </location>
</feature>
<dbReference type="PANTHER" id="PTHR23241">
    <property type="entry name" value="LATE EMBRYOGENESIS ABUNDANT PLANTS LEA-RELATED"/>
    <property type="match status" value="1"/>
</dbReference>
<dbReference type="InterPro" id="IPR025423">
    <property type="entry name" value="TMEM205-like"/>
</dbReference>
<dbReference type="GO" id="GO:0016020">
    <property type="term" value="C:membrane"/>
    <property type="evidence" value="ECO:0007669"/>
    <property type="project" value="UniProtKB-SubCell"/>
</dbReference>
<proteinExistence type="predicted"/>
<evidence type="ECO:0000256" key="3">
    <source>
        <dbReference type="ARBA" id="ARBA00022989"/>
    </source>
</evidence>
<feature type="domain" description="TMEM205-like" evidence="6">
    <location>
        <begin position="17"/>
        <end position="128"/>
    </location>
</feature>
<sequence>MSEGSIFYSAAPYHIISYGALLGSEIFQSFIGGVTAFRTLPRPQFASLQSALFPIYFGMQTALPVVLALTFPSERTAIGSSASGFAGVLEPANRLHVLAPISIMFVSGLLNAAWIGPLTTKTMRERKHQETKDGKKSYDAGSQTPEMQALNKKFGQLHGASTLINLFGIIATVWYGFYLGDRLT</sequence>
<gene>
    <name evidence="7" type="ORF">A1O9_11186</name>
</gene>
<dbReference type="PANTHER" id="PTHR23241:SF106">
    <property type="entry name" value="DUF4149 DOMAIN-CONTAINING PROTEIN"/>
    <property type="match status" value="1"/>
</dbReference>
<evidence type="ECO:0000256" key="1">
    <source>
        <dbReference type="ARBA" id="ARBA00004370"/>
    </source>
</evidence>
<feature type="transmembrane region" description="Helical" evidence="5">
    <location>
        <begin position="52"/>
        <end position="71"/>
    </location>
</feature>
<keyword evidence="2 5" id="KW-0812">Transmembrane</keyword>
<reference evidence="7 8" key="1">
    <citation type="submission" date="2013-03" db="EMBL/GenBank/DDBJ databases">
        <title>The Genome Sequence of Exophiala aquamarina CBS 119918.</title>
        <authorList>
            <consortium name="The Broad Institute Genomics Platform"/>
            <person name="Cuomo C."/>
            <person name="de Hoog S."/>
            <person name="Gorbushina A."/>
            <person name="Walker B."/>
            <person name="Young S.K."/>
            <person name="Zeng Q."/>
            <person name="Gargeya S."/>
            <person name="Fitzgerald M."/>
            <person name="Haas B."/>
            <person name="Abouelleil A."/>
            <person name="Allen A.W."/>
            <person name="Alvarado L."/>
            <person name="Arachchi H.M."/>
            <person name="Berlin A.M."/>
            <person name="Chapman S.B."/>
            <person name="Gainer-Dewar J."/>
            <person name="Goldberg J."/>
            <person name="Griggs A."/>
            <person name="Gujja S."/>
            <person name="Hansen M."/>
            <person name="Howarth C."/>
            <person name="Imamovic A."/>
            <person name="Ireland A."/>
            <person name="Larimer J."/>
            <person name="McCowan C."/>
            <person name="Murphy C."/>
            <person name="Pearson M."/>
            <person name="Poon T.W."/>
            <person name="Priest M."/>
            <person name="Roberts A."/>
            <person name="Saif S."/>
            <person name="Shea T."/>
            <person name="Sisk P."/>
            <person name="Sykes S."/>
            <person name="Wortman J."/>
            <person name="Nusbaum C."/>
            <person name="Birren B."/>
        </authorList>
    </citation>
    <scope>NUCLEOTIDE SEQUENCE [LARGE SCALE GENOMIC DNA]</scope>
    <source>
        <strain evidence="7 8">CBS 119918</strain>
    </source>
</reference>
<dbReference type="Pfam" id="PF13664">
    <property type="entry name" value="DUF4149"/>
    <property type="match status" value="1"/>
</dbReference>
<evidence type="ECO:0000313" key="7">
    <source>
        <dbReference type="EMBL" id="KEF52769.1"/>
    </source>
</evidence>
<dbReference type="OrthoDB" id="1641132at2759"/>
<dbReference type="VEuPathDB" id="FungiDB:A1O9_11186"/>
<dbReference type="GeneID" id="25286086"/>
<dbReference type="EMBL" id="AMGV01000016">
    <property type="protein sequence ID" value="KEF52769.1"/>
    <property type="molecule type" value="Genomic_DNA"/>
</dbReference>
<keyword evidence="8" id="KW-1185">Reference proteome</keyword>
<comment type="caution">
    <text evidence="7">The sequence shown here is derived from an EMBL/GenBank/DDBJ whole genome shotgun (WGS) entry which is preliminary data.</text>
</comment>
<evidence type="ECO:0000259" key="6">
    <source>
        <dbReference type="Pfam" id="PF13664"/>
    </source>
</evidence>
<dbReference type="InterPro" id="IPR053009">
    <property type="entry name" value="Xanthocillin_Biosynth-Assoc"/>
</dbReference>
<organism evidence="7 8">
    <name type="scientific">Exophiala aquamarina CBS 119918</name>
    <dbReference type="NCBI Taxonomy" id="1182545"/>
    <lineage>
        <taxon>Eukaryota</taxon>
        <taxon>Fungi</taxon>
        <taxon>Dikarya</taxon>
        <taxon>Ascomycota</taxon>
        <taxon>Pezizomycotina</taxon>
        <taxon>Eurotiomycetes</taxon>
        <taxon>Chaetothyriomycetidae</taxon>
        <taxon>Chaetothyriales</taxon>
        <taxon>Herpotrichiellaceae</taxon>
        <taxon>Exophiala</taxon>
    </lineage>
</organism>
<feature type="transmembrane region" description="Helical" evidence="5">
    <location>
        <begin position="97"/>
        <end position="118"/>
    </location>
</feature>
<protein>
    <recommendedName>
        <fullName evidence="6">TMEM205-like domain-containing protein</fullName>
    </recommendedName>
</protein>
<keyword evidence="3 5" id="KW-1133">Transmembrane helix</keyword>
<dbReference type="Proteomes" id="UP000027920">
    <property type="component" value="Unassembled WGS sequence"/>
</dbReference>
<evidence type="ECO:0000256" key="4">
    <source>
        <dbReference type="ARBA" id="ARBA00023136"/>
    </source>
</evidence>
<evidence type="ECO:0000313" key="8">
    <source>
        <dbReference type="Proteomes" id="UP000027920"/>
    </source>
</evidence>
<keyword evidence="4 5" id="KW-0472">Membrane</keyword>
<name>A0A072NY47_9EURO</name>
<feature type="transmembrane region" description="Helical" evidence="5">
    <location>
        <begin position="157"/>
        <end position="177"/>
    </location>
</feature>
<dbReference type="HOGENOM" id="CLU_094297_2_0_1"/>
<dbReference type="AlphaFoldDB" id="A0A072NY47"/>
<dbReference type="RefSeq" id="XP_013255359.1">
    <property type="nucleotide sequence ID" value="XM_013399905.1"/>
</dbReference>
<evidence type="ECO:0000256" key="5">
    <source>
        <dbReference type="SAM" id="Phobius"/>
    </source>
</evidence>